<name>A0A2T4ICK1_9RHOO</name>
<gene>
    <name evidence="2" type="ORF">C8261_13705</name>
</gene>
<dbReference type="EMBL" id="PZKC01000012">
    <property type="protein sequence ID" value="PTD95507.1"/>
    <property type="molecule type" value="Genomic_DNA"/>
</dbReference>
<proteinExistence type="predicted"/>
<keyword evidence="3" id="KW-1185">Reference proteome</keyword>
<reference evidence="2 3" key="2">
    <citation type="submission" date="2018-04" db="EMBL/GenBank/DDBJ databases">
        <title>Thauera lacus sp. nov., isolated from an saline lake in Inner Mongolia, China.</title>
        <authorList>
            <person name="Liang Q.-Y."/>
        </authorList>
    </citation>
    <scope>NUCLEOTIDE SEQUENCE [LARGE SCALE GENOMIC DNA]</scope>
    <source>
        <strain evidence="2 3">D20</strain>
    </source>
</reference>
<evidence type="ECO:0000313" key="3">
    <source>
        <dbReference type="Proteomes" id="UP000241193"/>
    </source>
</evidence>
<evidence type="ECO:0000313" key="2">
    <source>
        <dbReference type="EMBL" id="PTD95507.1"/>
    </source>
</evidence>
<feature type="domain" description="NADP-dependent oxidoreductase" evidence="1">
    <location>
        <begin position="12"/>
        <end position="272"/>
    </location>
</feature>
<protein>
    <submittedName>
        <fullName evidence="2">Aldo/keto reductase</fullName>
    </submittedName>
</protein>
<evidence type="ECO:0000259" key="1">
    <source>
        <dbReference type="Pfam" id="PF00248"/>
    </source>
</evidence>
<dbReference type="RefSeq" id="WP_107494289.1">
    <property type="nucleotide sequence ID" value="NZ_PZKC01000012.1"/>
</dbReference>
<dbReference type="OrthoDB" id="9773828at2"/>
<organism evidence="2 3">
    <name type="scientific">Pseudothauera lacus</name>
    <dbReference type="NCBI Taxonomy" id="2136175"/>
    <lineage>
        <taxon>Bacteria</taxon>
        <taxon>Pseudomonadati</taxon>
        <taxon>Pseudomonadota</taxon>
        <taxon>Betaproteobacteria</taxon>
        <taxon>Rhodocyclales</taxon>
        <taxon>Zoogloeaceae</taxon>
        <taxon>Pseudothauera</taxon>
    </lineage>
</organism>
<dbReference type="InterPro" id="IPR036812">
    <property type="entry name" value="NAD(P)_OxRdtase_dom_sf"/>
</dbReference>
<dbReference type="CDD" id="cd19097">
    <property type="entry name" value="AKR_unchar"/>
    <property type="match status" value="1"/>
</dbReference>
<comment type="caution">
    <text evidence="2">The sequence shown here is derived from an EMBL/GenBank/DDBJ whole genome shotgun (WGS) entry which is preliminary data.</text>
</comment>
<dbReference type="Gene3D" id="3.20.20.100">
    <property type="entry name" value="NADP-dependent oxidoreductase domain"/>
    <property type="match status" value="1"/>
</dbReference>
<dbReference type="Proteomes" id="UP000241193">
    <property type="component" value="Unassembled WGS sequence"/>
</dbReference>
<sequence>MSSASSSGIGLRIALGTAQFGLPYGISNARGQITQDEGRAIIAQARSAGIHTIDTAIAYGNSEASLGELDVSGWQIITKLPEMPVSGDTVADWVAAQLDGSLQRLRTDSVHGLLLHRPAQLLGRDGQALYHALLAEREAGRVGKIGISVYYPAELEQMPPSMKFDIVQAPFNVLDTRMARSGWAARLQDAGCELHVRSIFLQGLLLMPRPARPAYFSRWNTLWAGWERWLQDTGLSPLQACVRYALNAPGIDKVVVGVDSAEHLAEILAAADGEMPPLPASLHTDDTALLNPALWNRS</sequence>
<dbReference type="SUPFAM" id="SSF51430">
    <property type="entry name" value="NAD(P)-linked oxidoreductase"/>
    <property type="match status" value="1"/>
</dbReference>
<accession>A0A2T4ICK1</accession>
<reference evidence="2 3" key="1">
    <citation type="submission" date="2018-03" db="EMBL/GenBank/DDBJ databases">
        <authorList>
            <person name="Keele B.F."/>
        </authorList>
    </citation>
    <scope>NUCLEOTIDE SEQUENCE [LARGE SCALE GENOMIC DNA]</scope>
    <source>
        <strain evidence="2 3">D20</strain>
    </source>
</reference>
<dbReference type="PANTHER" id="PTHR43312:SF1">
    <property type="entry name" value="NADP-DEPENDENT OXIDOREDUCTASE DOMAIN-CONTAINING PROTEIN"/>
    <property type="match status" value="1"/>
</dbReference>
<dbReference type="AlphaFoldDB" id="A0A2T4ICK1"/>
<dbReference type="PANTHER" id="PTHR43312">
    <property type="entry name" value="D-THREO-ALDOSE 1-DEHYDROGENASE"/>
    <property type="match status" value="1"/>
</dbReference>
<dbReference type="InterPro" id="IPR053135">
    <property type="entry name" value="AKR2_Oxidoreductase"/>
</dbReference>
<dbReference type="InterPro" id="IPR023210">
    <property type="entry name" value="NADP_OxRdtase_dom"/>
</dbReference>
<dbReference type="Pfam" id="PF00248">
    <property type="entry name" value="Aldo_ket_red"/>
    <property type="match status" value="1"/>
</dbReference>